<dbReference type="AlphaFoldDB" id="A0A4Q2DBA4"/>
<proteinExistence type="predicted"/>
<evidence type="ECO:0008006" key="5">
    <source>
        <dbReference type="Google" id="ProtNLM"/>
    </source>
</evidence>
<organism evidence="3 4">
    <name type="scientific">Candolleomyces aberdarensis</name>
    <dbReference type="NCBI Taxonomy" id="2316362"/>
    <lineage>
        <taxon>Eukaryota</taxon>
        <taxon>Fungi</taxon>
        <taxon>Dikarya</taxon>
        <taxon>Basidiomycota</taxon>
        <taxon>Agaricomycotina</taxon>
        <taxon>Agaricomycetes</taxon>
        <taxon>Agaricomycetidae</taxon>
        <taxon>Agaricales</taxon>
        <taxon>Agaricineae</taxon>
        <taxon>Psathyrellaceae</taxon>
        <taxon>Candolleomyces</taxon>
    </lineage>
</organism>
<reference evidence="3 4" key="1">
    <citation type="submission" date="2019-01" db="EMBL/GenBank/DDBJ databases">
        <title>Draft genome sequence of Psathyrella aberdarensis IHI B618.</title>
        <authorList>
            <person name="Buettner E."/>
            <person name="Kellner H."/>
        </authorList>
    </citation>
    <scope>NUCLEOTIDE SEQUENCE [LARGE SCALE GENOMIC DNA]</scope>
    <source>
        <strain evidence="3 4">IHI B618</strain>
    </source>
</reference>
<evidence type="ECO:0000313" key="4">
    <source>
        <dbReference type="Proteomes" id="UP000290288"/>
    </source>
</evidence>
<dbReference type="SUPFAM" id="SSF56349">
    <property type="entry name" value="DNA breaking-rejoining enzymes"/>
    <property type="match status" value="1"/>
</dbReference>
<comment type="caution">
    <text evidence="3">The sequence shown here is derived from an EMBL/GenBank/DDBJ whole genome shotgun (WGS) entry which is preliminary data.</text>
</comment>
<dbReference type="Gene3D" id="1.10.150.130">
    <property type="match status" value="1"/>
</dbReference>
<dbReference type="InterPro" id="IPR011010">
    <property type="entry name" value="DNA_brk_join_enz"/>
</dbReference>
<dbReference type="PANTHER" id="PTHR34605:SF3">
    <property type="entry name" value="P CELL-TYPE AGGLUTINATION PROTEIN MAP4-LIKE-RELATED"/>
    <property type="match status" value="1"/>
</dbReference>
<accession>A0A4Q2DBA4</accession>
<name>A0A4Q2DBA4_9AGAR</name>
<dbReference type="GO" id="GO:0006310">
    <property type="term" value="P:DNA recombination"/>
    <property type="evidence" value="ECO:0007669"/>
    <property type="project" value="UniProtKB-KW"/>
</dbReference>
<dbReference type="Gene3D" id="1.10.443.10">
    <property type="entry name" value="Intergrase catalytic core"/>
    <property type="match status" value="1"/>
</dbReference>
<dbReference type="InterPro" id="IPR052925">
    <property type="entry name" value="Phage_Integrase-like_Recomb"/>
</dbReference>
<keyword evidence="1" id="KW-0238">DNA-binding</keyword>
<dbReference type="PANTHER" id="PTHR34605">
    <property type="entry name" value="PHAGE_INTEGRASE DOMAIN-CONTAINING PROTEIN"/>
    <property type="match status" value="1"/>
</dbReference>
<dbReference type="OrthoDB" id="2506773at2759"/>
<evidence type="ECO:0000256" key="2">
    <source>
        <dbReference type="ARBA" id="ARBA00023172"/>
    </source>
</evidence>
<keyword evidence="2" id="KW-0233">DNA recombination</keyword>
<dbReference type="SUPFAM" id="SSF47823">
    <property type="entry name" value="lambda integrase-like, N-terminal domain"/>
    <property type="match status" value="1"/>
</dbReference>
<gene>
    <name evidence="3" type="ORF">EST38_g9773</name>
</gene>
<dbReference type="InterPro" id="IPR010998">
    <property type="entry name" value="Integrase_recombinase_N"/>
</dbReference>
<evidence type="ECO:0000313" key="3">
    <source>
        <dbReference type="EMBL" id="RXW16081.1"/>
    </source>
</evidence>
<keyword evidence="4" id="KW-1185">Reference proteome</keyword>
<protein>
    <recommendedName>
        <fullName evidence="5">DNA breaking-rejoining enzyme</fullName>
    </recommendedName>
</protein>
<dbReference type="GO" id="GO:0003677">
    <property type="term" value="F:DNA binding"/>
    <property type="evidence" value="ECO:0007669"/>
    <property type="project" value="UniProtKB-KW"/>
</dbReference>
<dbReference type="EMBL" id="SDEE01000477">
    <property type="protein sequence ID" value="RXW16081.1"/>
    <property type="molecule type" value="Genomic_DNA"/>
</dbReference>
<evidence type="ECO:0000256" key="1">
    <source>
        <dbReference type="ARBA" id="ARBA00023125"/>
    </source>
</evidence>
<dbReference type="Proteomes" id="UP000290288">
    <property type="component" value="Unassembled WGS sequence"/>
</dbReference>
<sequence>MDRFPAQLVESASLAVHSALATSTRTTYAAGLLRFTQFCDRWDISEADRMPASYFLLCAFIADFKGRVSGGTVRSWLSGIRQWHLLNHAPWHGDDDWVHLARVAANKEGAIHRRPLRSPISLEHLHALRSSLDVSRPHHAAVWAAATCAFFGCRRLGEVLITSVSGFDPAYHVTRRSSVAFKVSREGVSSASFSIPWTKTTRESGATVVLTARHDALCPVAALRNHISVNASVDADAPMFAFVLGPGSWSHLPKPSFLSFCGDIWRLAALHHVHGHSFRIGGAVELLLAGVPPEVVAATGGWTSLAFLLYWRRVDEILPRCTSKAYSQSNLKQLACILEQFRSRHNIPSSFLTSSSLEL</sequence>
<dbReference type="GO" id="GO:0015074">
    <property type="term" value="P:DNA integration"/>
    <property type="evidence" value="ECO:0007669"/>
    <property type="project" value="InterPro"/>
</dbReference>
<dbReference type="InterPro" id="IPR013762">
    <property type="entry name" value="Integrase-like_cat_sf"/>
</dbReference>
<dbReference type="STRING" id="2316362.A0A4Q2DBA4"/>